<dbReference type="EC" id="2.7.1.17" evidence="9"/>
<feature type="domain" description="Carbohydrate kinase FGGY C-terminal" evidence="11">
    <location>
        <begin position="253"/>
        <end position="433"/>
    </location>
</feature>
<name>A0A8J3I5Z5_9CHLR</name>
<dbReference type="InterPro" id="IPR050406">
    <property type="entry name" value="FGGY_Carb_Kinase"/>
</dbReference>
<evidence type="ECO:0000256" key="6">
    <source>
        <dbReference type="ARBA" id="ARBA00022840"/>
    </source>
</evidence>
<dbReference type="PIRSF" id="PIRSF000538">
    <property type="entry name" value="GlpK"/>
    <property type="match status" value="1"/>
</dbReference>
<sequence>MALLGIDLGTSSVKVIVQDTQGRTLSVSKVGYTVMAPQPGWSESDPNEWWSATVSAVQTAIAQVPQAEITAIGLSGQMHGVVLTDEKGLPQRPAMLWADTRAQAELERYRKFPASLRERLANPLVPGMAGPMLCWLAEHEVFSYQKARWALQPKDWLRLRLTGEVATDPSDASATLLYDLQADGWADDIIALLGLKRHLLPPILPSGTIAGRLSAQTAEALSLPVGLPVATGAADTAAAALGTGLFTPGPIQLTLGTGAQLIQLSLKPIADLTGRTHLYRAADGVHWYTMAAVQNAGLALDWVRQMLNVTWDDVYASAAVSPGADGLLFLPYLTRERAHHPSLSSKGAFLGMRIDHRREHLLHAALEGVAFGIRVAFEALPEADKATALRLAGGGSEHPAWRQMLADILNRELLTVDTPAASVRGAALLSGIASGIWADALETTSIAPHTSLIAAPEKGRVAAYNRVYTRYLESINK</sequence>
<dbReference type="InterPro" id="IPR018485">
    <property type="entry name" value="FGGY_C"/>
</dbReference>
<dbReference type="Pfam" id="PF00370">
    <property type="entry name" value="FGGY_N"/>
    <property type="match status" value="1"/>
</dbReference>
<feature type="domain" description="Carbohydrate kinase FGGY N-terminal" evidence="10">
    <location>
        <begin position="3"/>
        <end position="242"/>
    </location>
</feature>
<evidence type="ECO:0000256" key="7">
    <source>
        <dbReference type="ARBA" id="ARBA00023277"/>
    </source>
</evidence>
<evidence type="ECO:0000256" key="3">
    <source>
        <dbReference type="ARBA" id="ARBA00022679"/>
    </source>
</evidence>
<dbReference type="Pfam" id="PF02782">
    <property type="entry name" value="FGGY_C"/>
    <property type="match status" value="1"/>
</dbReference>
<dbReference type="GO" id="GO:0004856">
    <property type="term" value="F:D-xylulokinase activity"/>
    <property type="evidence" value="ECO:0007669"/>
    <property type="project" value="UniProtKB-EC"/>
</dbReference>
<proteinExistence type="inferred from homology"/>
<dbReference type="InterPro" id="IPR018484">
    <property type="entry name" value="FGGY_N"/>
</dbReference>
<dbReference type="PANTHER" id="PTHR43095:SF5">
    <property type="entry name" value="XYLULOSE KINASE"/>
    <property type="match status" value="1"/>
</dbReference>
<comment type="catalytic activity">
    <reaction evidence="9">
        <text>D-xylulose + ATP = D-xylulose 5-phosphate + ADP + H(+)</text>
        <dbReference type="Rhea" id="RHEA:10964"/>
        <dbReference type="ChEBI" id="CHEBI:15378"/>
        <dbReference type="ChEBI" id="CHEBI:17140"/>
        <dbReference type="ChEBI" id="CHEBI:30616"/>
        <dbReference type="ChEBI" id="CHEBI:57737"/>
        <dbReference type="ChEBI" id="CHEBI:456216"/>
        <dbReference type="EC" id="2.7.1.17"/>
    </reaction>
</comment>
<dbReference type="InterPro" id="IPR006000">
    <property type="entry name" value="Xylulokinase"/>
</dbReference>
<keyword evidence="4 9" id="KW-0547">Nucleotide-binding</keyword>
<comment type="similarity">
    <text evidence="1 8">Belongs to the FGGY kinase family.</text>
</comment>
<evidence type="ECO:0000313" key="12">
    <source>
        <dbReference type="EMBL" id="GHO47708.1"/>
    </source>
</evidence>
<dbReference type="PANTHER" id="PTHR43095">
    <property type="entry name" value="SUGAR KINASE"/>
    <property type="match status" value="1"/>
</dbReference>
<keyword evidence="5 8" id="KW-0418">Kinase</keyword>
<evidence type="ECO:0000256" key="1">
    <source>
        <dbReference type="ARBA" id="ARBA00009156"/>
    </source>
</evidence>
<dbReference type="GO" id="GO:0005524">
    <property type="term" value="F:ATP binding"/>
    <property type="evidence" value="ECO:0007669"/>
    <property type="project" value="UniProtKB-KW"/>
</dbReference>
<dbReference type="GO" id="GO:0042732">
    <property type="term" value="P:D-xylose metabolic process"/>
    <property type="evidence" value="ECO:0007669"/>
    <property type="project" value="UniProtKB-KW"/>
</dbReference>
<evidence type="ECO:0000256" key="2">
    <source>
        <dbReference type="ARBA" id="ARBA00022629"/>
    </source>
</evidence>
<evidence type="ECO:0000256" key="9">
    <source>
        <dbReference type="RuleBase" id="RU364073"/>
    </source>
</evidence>
<dbReference type="Gene3D" id="3.30.420.40">
    <property type="match status" value="2"/>
</dbReference>
<evidence type="ECO:0000313" key="13">
    <source>
        <dbReference type="Proteomes" id="UP000612362"/>
    </source>
</evidence>
<dbReference type="InterPro" id="IPR018483">
    <property type="entry name" value="Carb_kinase_FGGY_CS"/>
</dbReference>
<reference evidence="12" key="1">
    <citation type="submission" date="2020-10" db="EMBL/GenBank/DDBJ databases">
        <title>Taxonomic study of unclassified bacteria belonging to the class Ktedonobacteria.</title>
        <authorList>
            <person name="Yabe S."/>
            <person name="Wang C.M."/>
            <person name="Zheng Y."/>
            <person name="Sakai Y."/>
            <person name="Cavaletti L."/>
            <person name="Monciardini P."/>
            <person name="Donadio S."/>
        </authorList>
    </citation>
    <scope>NUCLEOTIDE SEQUENCE</scope>
    <source>
        <strain evidence="12">SOSP1-1</strain>
    </source>
</reference>
<gene>
    <name evidence="9" type="primary">xylB</name>
    <name evidence="12" type="ORF">KSX_58710</name>
</gene>
<evidence type="ECO:0000256" key="8">
    <source>
        <dbReference type="RuleBase" id="RU003733"/>
    </source>
</evidence>
<dbReference type="InterPro" id="IPR043129">
    <property type="entry name" value="ATPase_NBD"/>
</dbReference>
<dbReference type="AlphaFoldDB" id="A0A8J3I5Z5"/>
<evidence type="ECO:0000256" key="5">
    <source>
        <dbReference type="ARBA" id="ARBA00022777"/>
    </source>
</evidence>
<dbReference type="NCBIfam" id="TIGR01312">
    <property type="entry name" value="XylB"/>
    <property type="match status" value="1"/>
</dbReference>
<comment type="caution">
    <text evidence="12">The sequence shown here is derived from an EMBL/GenBank/DDBJ whole genome shotgun (WGS) entry which is preliminary data.</text>
</comment>
<keyword evidence="7 9" id="KW-0119">Carbohydrate metabolism</keyword>
<dbReference type="PROSITE" id="PS00445">
    <property type="entry name" value="FGGY_KINASES_2"/>
    <property type="match status" value="1"/>
</dbReference>
<evidence type="ECO:0000259" key="10">
    <source>
        <dbReference type="Pfam" id="PF00370"/>
    </source>
</evidence>
<protein>
    <recommendedName>
        <fullName evidence="9">Xylulose kinase</fullName>
        <shortName evidence="9">Xylulokinase</shortName>
        <ecNumber evidence="9">2.7.1.17</ecNumber>
    </recommendedName>
</protein>
<keyword evidence="3 8" id="KW-0808">Transferase</keyword>
<dbReference type="EMBL" id="BNJF01000003">
    <property type="protein sequence ID" value="GHO47708.1"/>
    <property type="molecule type" value="Genomic_DNA"/>
</dbReference>
<dbReference type="RefSeq" id="WP_220196951.1">
    <property type="nucleotide sequence ID" value="NZ_BNJF01000003.1"/>
</dbReference>
<organism evidence="12 13">
    <name type="scientific">Ktedonospora formicarum</name>
    <dbReference type="NCBI Taxonomy" id="2778364"/>
    <lineage>
        <taxon>Bacteria</taxon>
        <taxon>Bacillati</taxon>
        <taxon>Chloroflexota</taxon>
        <taxon>Ktedonobacteria</taxon>
        <taxon>Ktedonobacterales</taxon>
        <taxon>Ktedonobacteraceae</taxon>
        <taxon>Ktedonospora</taxon>
    </lineage>
</organism>
<dbReference type="SUPFAM" id="SSF53067">
    <property type="entry name" value="Actin-like ATPase domain"/>
    <property type="match status" value="2"/>
</dbReference>
<dbReference type="InterPro" id="IPR000577">
    <property type="entry name" value="Carb_kinase_FGGY"/>
</dbReference>
<keyword evidence="6 9" id="KW-0067">ATP-binding</keyword>
<accession>A0A8J3I5Z5</accession>
<dbReference type="CDD" id="cd07808">
    <property type="entry name" value="ASKHA_NBD_FGGY_EcXK-like"/>
    <property type="match status" value="1"/>
</dbReference>
<evidence type="ECO:0000256" key="4">
    <source>
        <dbReference type="ARBA" id="ARBA00022741"/>
    </source>
</evidence>
<dbReference type="Proteomes" id="UP000612362">
    <property type="component" value="Unassembled WGS sequence"/>
</dbReference>
<evidence type="ECO:0000259" key="11">
    <source>
        <dbReference type="Pfam" id="PF02782"/>
    </source>
</evidence>
<dbReference type="GO" id="GO:0005997">
    <property type="term" value="P:xylulose metabolic process"/>
    <property type="evidence" value="ECO:0007669"/>
    <property type="project" value="InterPro"/>
</dbReference>
<keyword evidence="13" id="KW-1185">Reference proteome</keyword>
<keyword evidence="2 9" id="KW-0859">Xylose metabolism</keyword>